<name>A0A2G9TVA0_TELCI</name>
<dbReference type="AlphaFoldDB" id="A0A2G9TVA0"/>
<dbReference type="GO" id="GO:0043122">
    <property type="term" value="P:regulation of canonical NF-kappaB signal transduction"/>
    <property type="evidence" value="ECO:0007669"/>
    <property type="project" value="TreeGrafter"/>
</dbReference>
<dbReference type="Proteomes" id="UP000230423">
    <property type="component" value="Unassembled WGS sequence"/>
</dbReference>
<evidence type="ECO:0000256" key="6">
    <source>
        <dbReference type="PROSITE-ProRule" id="PRU00175"/>
    </source>
</evidence>
<dbReference type="SMART" id="SM00061">
    <property type="entry name" value="MATH"/>
    <property type="match status" value="1"/>
</dbReference>
<evidence type="ECO:0000256" key="4">
    <source>
        <dbReference type="ARBA" id="ARBA00022771"/>
    </source>
</evidence>
<evidence type="ECO:0000256" key="5">
    <source>
        <dbReference type="ARBA" id="ARBA00022833"/>
    </source>
</evidence>
<dbReference type="Gene3D" id="2.60.210.10">
    <property type="entry name" value="Apoptosis, Tumor Necrosis Factor Receptor Associated Protein 2, Chain A"/>
    <property type="match status" value="1"/>
</dbReference>
<dbReference type="PANTHER" id="PTHR10131:SF151">
    <property type="entry name" value="TNF RECEPTOR ASSOCIATED FACTOR (TRAF) HOMOLOG"/>
    <property type="match status" value="1"/>
</dbReference>
<protein>
    <submittedName>
        <fullName evidence="8">Zinc finger, C3HC4 type</fullName>
    </submittedName>
</protein>
<dbReference type="GO" id="GO:0008270">
    <property type="term" value="F:zinc ion binding"/>
    <property type="evidence" value="ECO:0007669"/>
    <property type="project" value="UniProtKB-KW"/>
</dbReference>
<dbReference type="EMBL" id="KZ352921">
    <property type="protein sequence ID" value="PIO61855.1"/>
    <property type="molecule type" value="Genomic_DNA"/>
</dbReference>
<accession>A0A2G9TVA0</accession>
<dbReference type="InterPro" id="IPR017907">
    <property type="entry name" value="Znf_RING_CS"/>
</dbReference>
<evidence type="ECO:0000259" key="7">
    <source>
        <dbReference type="PROSITE" id="PS50089"/>
    </source>
</evidence>
<dbReference type="SUPFAM" id="SSF49599">
    <property type="entry name" value="TRAF domain-like"/>
    <property type="match status" value="1"/>
</dbReference>
<keyword evidence="4 6" id="KW-0863">Zinc-finger</keyword>
<proteinExistence type="predicted"/>
<evidence type="ECO:0000313" key="8">
    <source>
        <dbReference type="EMBL" id="PIO61855.1"/>
    </source>
</evidence>
<dbReference type="Pfam" id="PF21355">
    <property type="entry name" value="TRAF-mep_MATH"/>
    <property type="match status" value="1"/>
</dbReference>
<keyword evidence="5" id="KW-0862">Zinc</keyword>
<dbReference type="InterPro" id="IPR001841">
    <property type="entry name" value="Znf_RING"/>
</dbReference>
<sequence>MSYEIVFKGGLPEDCTCPLCEQALRAPVITQCGHSFCKECIDLSANGPTTCPVCQTEIPPDSLTPDKQKQLQAITANEMYGAQMIWRIDNMKQKMNEARSGTQPIIHSDPFVSGRYGYKFIASACLFGDGQNRGKYIAVYVTLVRGKYDALLQWPFDLTVCITMLDQNPNWEKRCDISYRVDARKITEKSEFLERPSVDRNGWFGAQTFCRLAIMDSFIRFGPFGDWVQSLISSFRGSIKPDPIDCLPMTSKPKLIRRKLTDH</sequence>
<dbReference type="InterPro" id="IPR049342">
    <property type="entry name" value="TRAF1-6_MATH_dom"/>
</dbReference>
<evidence type="ECO:0000256" key="2">
    <source>
        <dbReference type="ARBA" id="ARBA00022490"/>
    </source>
</evidence>
<dbReference type="InterPro" id="IPR027370">
    <property type="entry name" value="Znf-RING_euk"/>
</dbReference>
<dbReference type="InterPro" id="IPR008974">
    <property type="entry name" value="TRAF-like"/>
</dbReference>
<dbReference type="PROSITE" id="PS50089">
    <property type="entry name" value="ZF_RING_2"/>
    <property type="match status" value="1"/>
</dbReference>
<keyword evidence="3" id="KW-0479">Metal-binding</keyword>
<keyword evidence="9" id="KW-1185">Reference proteome</keyword>
<feature type="domain" description="RING-type" evidence="7">
    <location>
        <begin position="17"/>
        <end position="55"/>
    </location>
</feature>
<evidence type="ECO:0000313" key="9">
    <source>
        <dbReference type="Proteomes" id="UP000230423"/>
    </source>
</evidence>
<dbReference type="PROSITE" id="PS00518">
    <property type="entry name" value="ZF_RING_1"/>
    <property type="match status" value="1"/>
</dbReference>
<reference evidence="8 9" key="1">
    <citation type="submission" date="2015-09" db="EMBL/GenBank/DDBJ databases">
        <title>Draft genome of the parasitic nematode Teladorsagia circumcincta isolate WARC Sus (inbred).</title>
        <authorList>
            <person name="Mitreva M."/>
        </authorList>
    </citation>
    <scope>NUCLEOTIDE SEQUENCE [LARGE SCALE GENOMIC DNA]</scope>
    <source>
        <strain evidence="8 9">S</strain>
    </source>
</reference>
<evidence type="ECO:0000256" key="3">
    <source>
        <dbReference type="ARBA" id="ARBA00022723"/>
    </source>
</evidence>
<dbReference type="PANTHER" id="PTHR10131">
    <property type="entry name" value="TNF RECEPTOR ASSOCIATED FACTOR"/>
    <property type="match status" value="1"/>
</dbReference>
<dbReference type="SUPFAM" id="SSF57850">
    <property type="entry name" value="RING/U-box"/>
    <property type="match status" value="1"/>
</dbReference>
<dbReference type="SMART" id="SM00184">
    <property type="entry name" value="RING"/>
    <property type="match status" value="1"/>
</dbReference>
<dbReference type="InterPro" id="IPR013083">
    <property type="entry name" value="Znf_RING/FYVE/PHD"/>
</dbReference>
<dbReference type="InterPro" id="IPR002083">
    <property type="entry name" value="MATH/TRAF_dom"/>
</dbReference>
<keyword evidence="2" id="KW-0963">Cytoplasm</keyword>
<organism evidence="8 9">
    <name type="scientific">Teladorsagia circumcincta</name>
    <name type="common">Brown stomach worm</name>
    <name type="synonym">Ostertagia circumcincta</name>
    <dbReference type="NCBI Taxonomy" id="45464"/>
    <lineage>
        <taxon>Eukaryota</taxon>
        <taxon>Metazoa</taxon>
        <taxon>Ecdysozoa</taxon>
        <taxon>Nematoda</taxon>
        <taxon>Chromadorea</taxon>
        <taxon>Rhabditida</taxon>
        <taxon>Rhabditina</taxon>
        <taxon>Rhabditomorpha</taxon>
        <taxon>Strongyloidea</taxon>
        <taxon>Trichostrongylidae</taxon>
        <taxon>Teladorsagia</taxon>
    </lineage>
</organism>
<dbReference type="Pfam" id="PF13445">
    <property type="entry name" value="zf-RING_UBOX"/>
    <property type="match status" value="1"/>
</dbReference>
<dbReference type="Gene3D" id="3.30.40.10">
    <property type="entry name" value="Zinc/RING finger domain, C3HC4 (zinc finger)"/>
    <property type="match status" value="1"/>
</dbReference>
<comment type="subcellular location">
    <subcellularLocation>
        <location evidence="1">Cytoplasm</location>
    </subcellularLocation>
</comment>
<dbReference type="OrthoDB" id="5574452at2759"/>
<evidence type="ECO:0000256" key="1">
    <source>
        <dbReference type="ARBA" id="ARBA00004496"/>
    </source>
</evidence>
<gene>
    <name evidence="8" type="ORF">TELCIR_16606</name>
</gene>
<dbReference type="GO" id="GO:0005737">
    <property type="term" value="C:cytoplasm"/>
    <property type="evidence" value="ECO:0007669"/>
    <property type="project" value="UniProtKB-SubCell"/>
</dbReference>